<dbReference type="Proteomes" id="UP000054196">
    <property type="component" value="Unassembled WGS sequence"/>
</dbReference>
<accession>R7S4U1</accession>
<feature type="compositionally biased region" description="Polar residues" evidence="1">
    <location>
        <begin position="15"/>
        <end position="24"/>
    </location>
</feature>
<feature type="compositionally biased region" description="Basic and acidic residues" evidence="1">
    <location>
        <begin position="105"/>
        <end position="117"/>
    </location>
</feature>
<reference evidence="3" key="1">
    <citation type="journal article" date="2012" name="Science">
        <title>The Paleozoic origin of enzymatic lignin decomposition reconstructed from 31 fungal genomes.</title>
        <authorList>
            <person name="Floudas D."/>
            <person name="Binder M."/>
            <person name="Riley R."/>
            <person name="Barry K."/>
            <person name="Blanchette R.A."/>
            <person name="Henrissat B."/>
            <person name="Martinez A.T."/>
            <person name="Otillar R."/>
            <person name="Spatafora J.W."/>
            <person name="Yadav J.S."/>
            <person name="Aerts A."/>
            <person name="Benoit I."/>
            <person name="Boyd A."/>
            <person name="Carlson A."/>
            <person name="Copeland A."/>
            <person name="Coutinho P.M."/>
            <person name="de Vries R.P."/>
            <person name="Ferreira P."/>
            <person name="Findley K."/>
            <person name="Foster B."/>
            <person name="Gaskell J."/>
            <person name="Glotzer D."/>
            <person name="Gorecki P."/>
            <person name="Heitman J."/>
            <person name="Hesse C."/>
            <person name="Hori C."/>
            <person name="Igarashi K."/>
            <person name="Jurgens J.A."/>
            <person name="Kallen N."/>
            <person name="Kersten P."/>
            <person name="Kohler A."/>
            <person name="Kuees U."/>
            <person name="Kumar T.K.A."/>
            <person name="Kuo A."/>
            <person name="LaButti K."/>
            <person name="Larrondo L.F."/>
            <person name="Lindquist E."/>
            <person name="Ling A."/>
            <person name="Lombard V."/>
            <person name="Lucas S."/>
            <person name="Lundell T."/>
            <person name="Martin R."/>
            <person name="McLaughlin D.J."/>
            <person name="Morgenstern I."/>
            <person name="Morin E."/>
            <person name="Murat C."/>
            <person name="Nagy L.G."/>
            <person name="Nolan M."/>
            <person name="Ohm R.A."/>
            <person name="Patyshakuliyeva A."/>
            <person name="Rokas A."/>
            <person name="Ruiz-Duenas F.J."/>
            <person name="Sabat G."/>
            <person name="Salamov A."/>
            <person name="Samejima M."/>
            <person name="Schmutz J."/>
            <person name="Slot J.C."/>
            <person name="St John F."/>
            <person name="Stenlid J."/>
            <person name="Sun H."/>
            <person name="Sun S."/>
            <person name="Syed K."/>
            <person name="Tsang A."/>
            <person name="Wiebenga A."/>
            <person name="Young D."/>
            <person name="Pisabarro A."/>
            <person name="Eastwood D.C."/>
            <person name="Martin F."/>
            <person name="Cullen D."/>
            <person name="Grigoriev I.V."/>
            <person name="Hibbett D.S."/>
        </authorList>
    </citation>
    <scope>NUCLEOTIDE SEQUENCE [LARGE SCALE GENOMIC DNA]</scope>
    <source>
        <strain evidence="3">HHB-11173 SS5</strain>
    </source>
</reference>
<evidence type="ECO:0000313" key="3">
    <source>
        <dbReference type="Proteomes" id="UP000054196"/>
    </source>
</evidence>
<keyword evidence="3" id="KW-1185">Reference proteome</keyword>
<organism evidence="2 3">
    <name type="scientific">Punctularia strigosozonata (strain HHB-11173)</name>
    <name type="common">White-rot fungus</name>
    <dbReference type="NCBI Taxonomy" id="741275"/>
    <lineage>
        <taxon>Eukaryota</taxon>
        <taxon>Fungi</taxon>
        <taxon>Dikarya</taxon>
        <taxon>Basidiomycota</taxon>
        <taxon>Agaricomycotina</taxon>
        <taxon>Agaricomycetes</taxon>
        <taxon>Corticiales</taxon>
        <taxon>Punctulariaceae</taxon>
        <taxon>Punctularia</taxon>
    </lineage>
</organism>
<dbReference type="HOGENOM" id="CLU_386169_0_0_1"/>
<evidence type="ECO:0000313" key="2">
    <source>
        <dbReference type="EMBL" id="EIN04837.1"/>
    </source>
</evidence>
<feature type="compositionally biased region" description="Low complexity" evidence="1">
    <location>
        <begin position="125"/>
        <end position="156"/>
    </location>
</feature>
<evidence type="ECO:0000256" key="1">
    <source>
        <dbReference type="SAM" id="MobiDB-lite"/>
    </source>
</evidence>
<gene>
    <name evidence="2" type="ORF">PUNSTDRAFT_138036</name>
</gene>
<feature type="compositionally biased region" description="Polar residues" evidence="1">
    <location>
        <begin position="46"/>
        <end position="62"/>
    </location>
</feature>
<feature type="region of interest" description="Disordered" evidence="1">
    <location>
        <begin position="292"/>
        <end position="322"/>
    </location>
</feature>
<feature type="compositionally biased region" description="Acidic residues" evidence="1">
    <location>
        <begin position="25"/>
        <end position="38"/>
    </location>
</feature>
<proteinExistence type="predicted"/>
<name>R7S4U1_PUNST</name>
<dbReference type="eggNOG" id="ENOG502SN45">
    <property type="taxonomic scope" value="Eukaryota"/>
</dbReference>
<feature type="compositionally biased region" description="Polar residues" evidence="1">
    <location>
        <begin position="292"/>
        <end position="306"/>
    </location>
</feature>
<dbReference type="RefSeq" id="XP_007387760.1">
    <property type="nucleotide sequence ID" value="XM_007387698.1"/>
</dbReference>
<feature type="region of interest" description="Disordered" evidence="1">
    <location>
        <begin position="1"/>
        <end position="66"/>
    </location>
</feature>
<dbReference type="KEGG" id="psq:PUNSTDRAFT_138036"/>
<protein>
    <submittedName>
        <fullName evidence="2">Uncharacterized protein</fullName>
    </submittedName>
</protein>
<feature type="region of interest" description="Disordered" evidence="1">
    <location>
        <begin position="85"/>
        <end position="166"/>
    </location>
</feature>
<dbReference type="EMBL" id="JH687552">
    <property type="protein sequence ID" value="EIN04837.1"/>
    <property type="molecule type" value="Genomic_DNA"/>
</dbReference>
<sequence length="622" mass="68051">MATTDVEYSSDSEWLDISSNNETGSDLETDLSDLDPEMESDRDRYLNTSRPLSRMSLASSSVDSERVDRWEGLVDDRLEMNDVATERKAPSNEHPVPCEPAVDQRQYEDVEDQRVKQALDQSMISTLSSRPHSLHSSLNDLRSSRSSARSSDLRLSFPDPLTSSRGSHASFGSFHDVAMPTMSQDDTDSPGLSTFDDEDDLTLNTIEFTSDAFSSDKEQANTLTILPSPKSSDIATRPLPVDSTYPVTSRKHVAFAFCKLALSDRRNVVTILTILSVVLGYIVNGTMNLQPSPTPTMTNQSSSTVSAAPASRPELNVSASTPSANAAGLIPSSLKEFALAVFNPQPSHIITSAAVPAGSSSGCTDAVSVRPFSSISVVPQTSSSLAVVKPSSGELSVVSEASTSLSVIGKPSSDLTVIPTRSSSLSLPYAMHTSVLEEEGPRQRGFGSDHLPRAQKNAKRLVNGFKARFWDQDTVQGAVIEAVGANMEELFQALEELANAIRRQARYITQEFAELRELSVVEAAVRVGKAGRKFVNAAWEDSKREVENIREATRHAKEVGMEMKEDFKQVLRMRHQRARDNAKKIVGTMKSRARRGVGNLRNRARAQARRTRLSERKVLAWA</sequence>
<dbReference type="OrthoDB" id="3256495at2759"/>
<dbReference type="GeneID" id="18879972"/>
<dbReference type="AlphaFoldDB" id="R7S4U1"/>